<dbReference type="InterPro" id="IPR018076">
    <property type="entry name" value="T2SS_GspF_dom"/>
</dbReference>
<keyword evidence="7 9" id="KW-0472">Membrane</keyword>
<feature type="domain" description="Type II secretion system protein GspF" evidence="10">
    <location>
        <begin position="276"/>
        <end position="394"/>
    </location>
</feature>
<sequence>MPFYEYVGMTSSGKLKRGRLEAENRQQASQRIIDKGLIIQDVSERKPNLLMKDIEIFHQVNLQEKVIFLRQFATIIKAGVTVAETLQILADQEAKNRYFKSIIKDMGEELGMGHALSDAFEKYPSVFSPMIVQMIRAGELSGRLEESLEHLASFYEKQHQSRQKLTTAMIYPIFVSAISIFVVAFLLISIIPMFRKMFNGLHEQMPTITQITLSISNWMRHDWYIWLGFIILFIFIIVILYKNKSSKYWLDNAIIKLPIIGHLVYKSELSRVLWMLSLLLSSSVPVIDALKSIERITSNLAIQRAIKGSTDRLESGVSLSETFKSEPIFPGIIHHMTAIGERTGTLDAMLDKVSKYYEDDVSRLLERMKALIEPVLMLVLAIVVGFIVMSIVVPMFQIYQNM</sequence>
<dbReference type="PANTHER" id="PTHR30012">
    <property type="entry name" value="GENERAL SECRETION PATHWAY PROTEIN"/>
    <property type="match status" value="1"/>
</dbReference>
<dbReference type="InterPro" id="IPR001992">
    <property type="entry name" value="T2SS_GspF/T4SS_PilC_CS"/>
</dbReference>
<dbReference type="PANTHER" id="PTHR30012:SF0">
    <property type="entry name" value="TYPE II SECRETION SYSTEM PROTEIN F-RELATED"/>
    <property type="match status" value="1"/>
</dbReference>
<evidence type="ECO:0000256" key="5">
    <source>
        <dbReference type="ARBA" id="ARBA00022692"/>
    </source>
</evidence>
<evidence type="ECO:0000313" key="11">
    <source>
        <dbReference type="EMBL" id="MFD2618158.1"/>
    </source>
</evidence>
<keyword evidence="5 8" id="KW-0812">Transmembrane</keyword>
<feature type="domain" description="Type II secretion system protein GspF" evidence="10">
    <location>
        <begin position="68"/>
        <end position="192"/>
    </location>
</feature>
<dbReference type="PROSITE" id="PS00874">
    <property type="entry name" value="T2SP_F"/>
    <property type="match status" value="1"/>
</dbReference>
<evidence type="ECO:0000256" key="8">
    <source>
        <dbReference type="RuleBase" id="RU003923"/>
    </source>
</evidence>
<comment type="caution">
    <text evidence="11">The sequence shown here is derived from an EMBL/GenBank/DDBJ whole genome shotgun (WGS) entry which is preliminary data.</text>
</comment>
<reference evidence="12" key="1">
    <citation type="journal article" date="2019" name="Int. J. Syst. Evol. Microbiol.">
        <title>The Global Catalogue of Microorganisms (GCM) 10K type strain sequencing project: providing services to taxonomists for standard genome sequencing and annotation.</title>
        <authorList>
            <consortium name="The Broad Institute Genomics Platform"/>
            <consortium name="The Broad Institute Genome Sequencing Center for Infectious Disease"/>
            <person name="Wu L."/>
            <person name="Ma J."/>
        </authorList>
    </citation>
    <scope>NUCLEOTIDE SEQUENCE [LARGE SCALE GENOMIC DNA]</scope>
    <source>
        <strain evidence="12">TISTR 2241</strain>
    </source>
</reference>
<comment type="subcellular location">
    <subcellularLocation>
        <location evidence="1 8">Cell membrane</location>
        <topology evidence="1 8">Multi-pass membrane protein</topology>
    </subcellularLocation>
</comment>
<feature type="transmembrane region" description="Helical" evidence="9">
    <location>
        <begin position="223"/>
        <end position="241"/>
    </location>
</feature>
<evidence type="ECO:0000256" key="2">
    <source>
        <dbReference type="ARBA" id="ARBA00005745"/>
    </source>
</evidence>
<keyword evidence="3 8" id="KW-0813">Transport</keyword>
<evidence type="ECO:0000256" key="1">
    <source>
        <dbReference type="ARBA" id="ARBA00004651"/>
    </source>
</evidence>
<evidence type="ECO:0000256" key="9">
    <source>
        <dbReference type="SAM" id="Phobius"/>
    </source>
</evidence>
<name>A0ABW5PTB6_9BACI</name>
<evidence type="ECO:0000259" key="10">
    <source>
        <dbReference type="Pfam" id="PF00482"/>
    </source>
</evidence>
<dbReference type="Proteomes" id="UP001597458">
    <property type="component" value="Unassembled WGS sequence"/>
</dbReference>
<evidence type="ECO:0000313" key="12">
    <source>
        <dbReference type="Proteomes" id="UP001597458"/>
    </source>
</evidence>
<protein>
    <submittedName>
        <fullName evidence="11">Type II secretion system F family protein</fullName>
    </submittedName>
</protein>
<feature type="transmembrane region" description="Helical" evidence="9">
    <location>
        <begin position="168"/>
        <end position="191"/>
    </location>
</feature>
<comment type="similarity">
    <text evidence="2 8">Belongs to the GSP F family.</text>
</comment>
<dbReference type="RefSeq" id="WP_141190061.1">
    <property type="nucleotide sequence ID" value="NZ_VDCY01000003.1"/>
</dbReference>
<keyword evidence="12" id="KW-1185">Reference proteome</keyword>
<keyword evidence="4" id="KW-1003">Cell membrane</keyword>
<accession>A0ABW5PTB6</accession>
<keyword evidence="6 9" id="KW-1133">Transmembrane helix</keyword>
<evidence type="ECO:0000256" key="6">
    <source>
        <dbReference type="ARBA" id="ARBA00022989"/>
    </source>
</evidence>
<feature type="transmembrane region" description="Helical" evidence="9">
    <location>
        <begin position="375"/>
        <end position="399"/>
    </location>
</feature>
<evidence type="ECO:0000256" key="3">
    <source>
        <dbReference type="ARBA" id="ARBA00022448"/>
    </source>
</evidence>
<dbReference type="Pfam" id="PF00482">
    <property type="entry name" value="T2SSF"/>
    <property type="match status" value="2"/>
</dbReference>
<gene>
    <name evidence="11" type="ORF">ACFSTF_12650</name>
</gene>
<evidence type="ECO:0000256" key="7">
    <source>
        <dbReference type="ARBA" id="ARBA00023136"/>
    </source>
</evidence>
<dbReference type="InterPro" id="IPR003004">
    <property type="entry name" value="GspF/PilC"/>
</dbReference>
<dbReference type="InterPro" id="IPR042094">
    <property type="entry name" value="T2SS_GspF_sf"/>
</dbReference>
<organism evidence="11 12">
    <name type="scientific">Terrilactibacillus laevilacticus</name>
    <dbReference type="NCBI Taxonomy" id="1380157"/>
    <lineage>
        <taxon>Bacteria</taxon>
        <taxon>Bacillati</taxon>
        <taxon>Bacillota</taxon>
        <taxon>Bacilli</taxon>
        <taxon>Bacillales</taxon>
        <taxon>Bacillaceae</taxon>
        <taxon>Terrilactibacillus</taxon>
    </lineage>
</organism>
<evidence type="ECO:0000256" key="4">
    <source>
        <dbReference type="ARBA" id="ARBA00022475"/>
    </source>
</evidence>
<proteinExistence type="inferred from homology"/>
<dbReference type="EMBL" id="JBHUMR010000014">
    <property type="protein sequence ID" value="MFD2618158.1"/>
    <property type="molecule type" value="Genomic_DNA"/>
</dbReference>
<dbReference type="Gene3D" id="1.20.81.30">
    <property type="entry name" value="Type II secretion system (T2SS), domain F"/>
    <property type="match status" value="2"/>
</dbReference>
<dbReference type="PRINTS" id="PR00812">
    <property type="entry name" value="BCTERIALGSPF"/>
</dbReference>